<dbReference type="STRING" id="1314783.A0A165PLX6"/>
<evidence type="ECO:0000256" key="6">
    <source>
        <dbReference type="ARBA" id="ARBA00023002"/>
    </source>
</evidence>
<keyword evidence="6 10" id="KW-0560">Oxidoreductase</keyword>
<evidence type="ECO:0000256" key="3">
    <source>
        <dbReference type="ARBA" id="ARBA00010617"/>
    </source>
</evidence>
<evidence type="ECO:0000313" key="14">
    <source>
        <dbReference type="Proteomes" id="UP000076727"/>
    </source>
</evidence>
<evidence type="ECO:0000256" key="7">
    <source>
        <dbReference type="ARBA" id="ARBA00023004"/>
    </source>
</evidence>
<keyword evidence="14" id="KW-1185">Reference proteome</keyword>
<comment type="pathway">
    <text evidence="2">Secondary metabolite biosynthesis.</text>
</comment>
<keyword evidence="7 9" id="KW-0408">Iron</keyword>
<proteinExistence type="inferred from homology"/>
<dbReference type="InterPro" id="IPR036396">
    <property type="entry name" value="Cyt_P450_sf"/>
</dbReference>
<comment type="similarity">
    <text evidence="3 10">Belongs to the cytochrome P450 family.</text>
</comment>
<dbReference type="OrthoDB" id="1470350at2759"/>
<sequence length="558" mass="62294">MDAQSTSLVAYPTLVVCKLAAVVGFGILLWNVVTYIRLRISLLAVSKIPGPRPQSFWSGNLTQLIARDGENFQQHIAVDYGPVTKLNGFFGEPILYVSDPKALHTILIKEENAFQEGKDFLAMMKCMFGNCLSGSTGEYHVKQRKMLNPVFSVKHMRHMLPLFWELGHKFQQAVEARVRDGPQELDMLAWLGRVALELIGQGALGYSFDPLVTDKADSYADALKSLVPELDSLLLFRKFITLSEPLPGWLRRGFVRLFPQGTRVHTVASIINTLDKRSKEIYADKKHTLEQGDTEMEKQVAAGKDIMSILLRANAAADPEDRLADEEVISQMSLFIVGGLDTTASALSRVLMLLAEDPQRQQKLRQELLDSRAADGLPYDELNRLPFLDAVVRETLRLYPPGTIIFRMADKDTVLPLSEPIHTTDGKIMDAVPVTKGSQFLLGYLGCNLSKSLWGEDALEWNPERWMSLPTTVTQGHIPGAYSNIMTFSGGKRACIGFKFSEMEMKVVLAVLLSKFTFEMGDQHIVWNVASVWYPSIGRKSTTPELPLKVGLYNPSVD</sequence>
<evidence type="ECO:0000256" key="5">
    <source>
        <dbReference type="ARBA" id="ARBA00022723"/>
    </source>
</evidence>
<dbReference type="Pfam" id="PF00067">
    <property type="entry name" value="p450"/>
    <property type="match status" value="1"/>
</dbReference>
<dbReference type="InterPro" id="IPR050121">
    <property type="entry name" value="Cytochrome_P450_monoxygenase"/>
</dbReference>
<name>A0A165PLX6_9APHY</name>
<dbReference type="GO" id="GO:0020037">
    <property type="term" value="F:heme binding"/>
    <property type="evidence" value="ECO:0007669"/>
    <property type="project" value="InterPro"/>
</dbReference>
<dbReference type="GO" id="GO:0004497">
    <property type="term" value="F:monooxygenase activity"/>
    <property type="evidence" value="ECO:0007669"/>
    <property type="project" value="UniProtKB-KW"/>
</dbReference>
<protein>
    <submittedName>
        <fullName evidence="13">Cytochrome P450</fullName>
    </submittedName>
</protein>
<keyword evidence="11" id="KW-0472">Membrane</keyword>
<accession>A0A165PLX6</accession>
<dbReference type="CDD" id="cd11069">
    <property type="entry name" value="CYP_FUM15-like"/>
    <property type="match status" value="1"/>
</dbReference>
<gene>
    <name evidence="13" type="ORF">DAEQUDRAFT_812167</name>
</gene>
<evidence type="ECO:0000259" key="12">
    <source>
        <dbReference type="PROSITE" id="PS50275"/>
    </source>
</evidence>
<dbReference type="EMBL" id="KV429067">
    <property type="protein sequence ID" value="KZT68370.1"/>
    <property type="molecule type" value="Genomic_DNA"/>
</dbReference>
<dbReference type="Gene3D" id="1.10.630.10">
    <property type="entry name" value="Cytochrome P450"/>
    <property type="match status" value="1"/>
</dbReference>
<evidence type="ECO:0000313" key="13">
    <source>
        <dbReference type="EMBL" id="KZT68370.1"/>
    </source>
</evidence>
<dbReference type="PANTHER" id="PTHR24305">
    <property type="entry name" value="CYTOCHROME P450"/>
    <property type="match status" value="1"/>
</dbReference>
<keyword evidence="5 9" id="KW-0479">Metal-binding</keyword>
<evidence type="ECO:0000256" key="11">
    <source>
        <dbReference type="SAM" id="Phobius"/>
    </source>
</evidence>
<dbReference type="PANTHER" id="PTHR24305:SF166">
    <property type="entry name" value="CYTOCHROME P450 12A4, MITOCHONDRIAL-RELATED"/>
    <property type="match status" value="1"/>
</dbReference>
<keyword evidence="8 10" id="KW-0503">Monooxygenase</keyword>
<dbReference type="PRINTS" id="PR00385">
    <property type="entry name" value="P450"/>
</dbReference>
<organism evidence="13 14">
    <name type="scientific">Daedalea quercina L-15889</name>
    <dbReference type="NCBI Taxonomy" id="1314783"/>
    <lineage>
        <taxon>Eukaryota</taxon>
        <taxon>Fungi</taxon>
        <taxon>Dikarya</taxon>
        <taxon>Basidiomycota</taxon>
        <taxon>Agaricomycotina</taxon>
        <taxon>Agaricomycetes</taxon>
        <taxon>Polyporales</taxon>
        <taxon>Fomitopsis</taxon>
    </lineage>
</organism>
<feature type="binding site" description="axial binding residue" evidence="9">
    <location>
        <position position="495"/>
    </location>
    <ligand>
        <name>heme</name>
        <dbReference type="ChEBI" id="CHEBI:30413"/>
    </ligand>
    <ligandPart>
        <name>Fe</name>
        <dbReference type="ChEBI" id="CHEBI:18248"/>
    </ligandPart>
</feature>
<dbReference type="Proteomes" id="UP000076727">
    <property type="component" value="Unassembled WGS sequence"/>
</dbReference>
<evidence type="ECO:0000256" key="8">
    <source>
        <dbReference type="ARBA" id="ARBA00023033"/>
    </source>
</evidence>
<dbReference type="InterPro" id="IPR002013">
    <property type="entry name" value="SAC_dom"/>
</dbReference>
<evidence type="ECO:0000256" key="1">
    <source>
        <dbReference type="ARBA" id="ARBA00001971"/>
    </source>
</evidence>
<dbReference type="InterPro" id="IPR002403">
    <property type="entry name" value="Cyt_P450_E_grp-IV"/>
</dbReference>
<reference evidence="13 14" key="1">
    <citation type="journal article" date="2016" name="Mol. Biol. Evol.">
        <title>Comparative Genomics of Early-Diverging Mushroom-Forming Fungi Provides Insights into the Origins of Lignocellulose Decay Capabilities.</title>
        <authorList>
            <person name="Nagy L.G."/>
            <person name="Riley R."/>
            <person name="Tritt A."/>
            <person name="Adam C."/>
            <person name="Daum C."/>
            <person name="Floudas D."/>
            <person name="Sun H."/>
            <person name="Yadav J.S."/>
            <person name="Pangilinan J."/>
            <person name="Larsson K.H."/>
            <person name="Matsuura K."/>
            <person name="Barry K."/>
            <person name="Labutti K."/>
            <person name="Kuo R."/>
            <person name="Ohm R.A."/>
            <person name="Bhattacharya S.S."/>
            <person name="Shirouzu T."/>
            <person name="Yoshinaga Y."/>
            <person name="Martin F.M."/>
            <person name="Grigoriev I.V."/>
            <person name="Hibbett D.S."/>
        </authorList>
    </citation>
    <scope>NUCLEOTIDE SEQUENCE [LARGE SCALE GENOMIC DNA]</scope>
    <source>
        <strain evidence="13 14">L-15889</strain>
    </source>
</reference>
<evidence type="ECO:0000256" key="9">
    <source>
        <dbReference type="PIRSR" id="PIRSR602403-1"/>
    </source>
</evidence>
<dbReference type="GO" id="GO:0016705">
    <property type="term" value="F:oxidoreductase activity, acting on paired donors, with incorporation or reduction of molecular oxygen"/>
    <property type="evidence" value="ECO:0007669"/>
    <property type="project" value="InterPro"/>
</dbReference>
<dbReference type="PRINTS" id="PR00465">
    <property type="entry name" value="EP450IV"/>
</dbReference>
<dbReference type="GO" id="GO:0016791">
    <property type="term" value="F:phosphatase activity"/>
    <property type="evidence" value="ECO:0007669"/>
    <property type="project" value="InterPro"/>
</dbReference>
<comment type="cofactor">
    <cofactor evidence="1 9">
        <name>heme</name>
        <dbReference type="ChEBI" id="CHEBI:30413"/>
    </cofactor>
</comment>
<dbReference type="InterPro" id="IPR017972">
    <property type="entry name" value="Cyt_P450_CS"/>
</dbReference>
<dbReference type="InterPro" id="IPR001128">
    <property type="entry name" value="Cyt_P450"/>
</dbReference>
<evidence type="ECO:0000256" key="4">
    <source>
        <dbReference type="ARBA" id="ARBA00022617"/>
    </source>
</evidence>
<keyword evidence="4 9" id="KW-0349">Heme</keyword>
<dbReference type="AlphaFoldDB" id="A0A165PLX6"/>
<dbReference type="SUPFAM" id="SSF48264">
    <property type="entry name" value="Cytochrome P450"/>
    <property type="match status" value="1"/>
</dbReference>
<evidence type="ECO:0000256" key="2">
    <source>
        <dbReference type="ARBA" id="ARBA00005179"/>
    </source>
</evidence>
<feature type="domain" description="SAC" evidence="12">
    <location>
        <begin position="56"/>
        <end position="165"/>
    </location>
</feature>
<dbReference type="PROSITE" id="PS00086">
    <property type="entry name" value="CYTOCHROME_P450"/>
    <property type="match status" value="1"/>
</dbReference>
<keyword evidence="11" id="KW-1133">Transmembrane helix</keyword>
<feature type="transmembrane region" description="Helical" evidence="11">
    <location>
        <begin position="12"/>
        <end position="33"/>
    </location>
</feature>
<keyword evidence="11" id="KW-0812">Transmembrane</keyword>
<dbReference type="GO" id="GO:0005506">
    <property type="term" value="F:iron ion binding"/>
    <property type="evidence" value="ECO:0007669"/>
    <property type="project" value="InterPro"/>
</dbReference>
<evidence type="ECO:0000256" key="10">
    <source>
        <dbReference type="RuleBase" id="RU000461"/>
    </source>
</evidence>
<dbReference type="PROSITE" id="PS50275">
    <property type="entry name" value="SAC"/>
    <property type="match status" value="1"/>
</dbReference>